<evidence type="ECO:0000313" key="3">
    <source>
        <dbReference type="Proteomes" id="UP001142592"/>
    </source>
</evidence>
<feature type="region of interest" description="Disordered" evidence="1">
    <location>
        <begin position="21"/>
        <end position="49"/>
    </location>
</feature>
<proteinExistence type="predicted"/>
<evidence type="ECO:0000256" key="1">
    <source>
        <dbReference type="SAM" id="MobiDB-lite"/>
    </source>
</evidence>
<reference evidence="2" key="1">
    <citation type="submission" date="2022-11" db="EMBL/GenBank/DDBJ databases">
        <authorList>
            <person name="Graham C."/>
            <person name="Newman J.D."/>
        </authorList>
    </citation>
    <scope>NUCLEOTIDE SEQUENCE</scope>
    <source>
        <strain evidence="2">DSM 19486</strain>
    </source>
</reference>
<dbReference type="RefSeq" id="WP_010603148.1">
    <property type="nucleotide sequence ID" value="NZ_JAPJUH010000002.1"/>
</dbReference>
<comment type="caution">
    <text evidence="2">The sequence shown here is derived from an EMBL/GenBank/DDBJ whole genome shotgun (WGS) entry which is preliminary data.</text>
</comment>
<protein>
    <recommendedName>
        <fullName evidence="4">Lipoprotein</fullName>
    </recommendedName>
</protein>
<evidence type="ECO:0008006" key="4">
    <source>
        <dbReference type="Google" id="ProtNLM"/>
    </source>
</evidence>
<dbReference type="AlphaFoldDB" id="A0A9X3DBZ6"/>
<keyword evidence="3" id="KW-1185">Reference proteome</keyword>
<dbReference type="Proteomes" id="UP001142592">
    <property type="component" value="Unassembled WGS sequence"/>
</dbReference>
<evidence type="ECO:0000313" key="2">
    <source>
        <dbReference type="EMBL" id="MCX3264842.1"/>
    </source>
</evidence>
<accession>A0A9X3DBZ6</accession>
<organism evidence="2 3">
    <name type="scientific">Pedobacter agri</name>
    <dbReference type="NCBI Taxonomy" id="454586"/>
    <lineage>
        <taxon>Bacteria</taxon>
        <taxon>Pseudomonadati</taxon>
        <taxon>Bacteroidota</taxon>
        <taxon>Sphingobacteriia</taxon>
        <taxon>Sphingobacteriales</taxon>
        <taxon>Sphingobacteriaceae</taxon>
        <taxon>Pedobacter</taxon>
    </lineage>
</organism>
<name>A0A9X3DBZ6_9SPHI</name>
<feature type="compositionally biased region" description="Polar residues" evidence="1">
    <location>
        <begin position="39"/>
        <end position="49"/>
    </location>
</feature>
<dbReference type="EMBL" id="JAPJUH010000002">
    <property type="protein sequence ID" value="MCX3264842.1"/>
    <property type="molecule type" value="Genomic_DNA"/>
</dbReference>
<dbReference type="PROSITE" id="PS51257">
    <property type="entry name" value="PROKAR_LIPOPROTEIN"/>
    <property type="match status" value="1"/>
</dbReference>
<gene>
    <name evidence="2" type="ORF">OQZ29_08810</name>
</gene>
<sequence length="220" mass="25203">MKKYFNFFLVACLLSACQNEKGDSGVVNKSHVKGPSKLDPNSSPAIENESPQTLAEIQKYFETLERRRSQGRLDSIKKDFDCEGEASAKAVYFYQGETLCMIRVEYQEHDHYSSEMSFYLAKGKPFFIFRTDYTWTFADGMAAEGITKENVKEKRYYLINDKPAKYLEKKYSYLSNERKPEAAMIVSKESSPGPLPIEIANLKKLLESKSSKTDDCLILK</sequence>